<dbReference type="OrthoDB" id="9790390at2"/>
<dbReference type="RefSeq" id="WP_094690005.1">
    <property type="nucleotide sequence ID" value="NZ_JACBYZ010000001.1"/>
</dbReference>
<feature type="site" description="Deprotonates C-terminal active site Cys" evidence="7">
    <location>
        <position position="24"/>
    </location>
</feature>
<reference evidence="10 11" key="1">
    <citation type="journal article" date="2017" name="BMC Genomics">
        <title>Comparative genomic and phylogenomic analyses of the Bifidobacteriaceae family.</title>
        <authorList>
            <person name="Lugli G.A."/>
            <person name="Milani C."/>
            <person name="Turroni F."/>
            <person name="Duranti S."/>
            <person name="Mancabelli L."/>
            <person name="Mangifesta M."/>
            <person name="Ferrario C."/>
            <person name="Modesto M."/>
            <person name="Mattarelli P."/>
            <person name="Jiri K."/>
            <person name="van Sinderen D."/>
            <person name="Ventura M."/>
        </authorList>
    </citation>
    <scope>NUCLEOTIDE SEQUENCE [LARGE SCALE GENOMIC DNA]</scope>
    <source>
        <strain evidence="10 11">LMG 21773</strain>
    </source>
</reference>
<dbReference type="Pfam" id="PF00085">
    <property type="entry name" value="Thioredoxin"/>
    <property type="match status" value="1"/>
</dbReference>
<feature type="site" description="Contributes to redox potential value" evidence="7">
    <location>
        <position position="32"/>
    </location>
</feature>
<dbReference type="CDD" id="cd02947">
    <property type="entry name" value="TRX_family"/>
    <property type="match status" value="1"/>
</dbReference>
<evidence type="ECO:0000256" key="4">
    <source>
        <dbReference type="ARBA" id="ARBA00023284"/>
    </source>
</evidence>
<keyword evidence="1" id="KW-0813">Transport</keyword>
<comment type="similarity">
    <text evidence="6">Belongs to the thioredoxin family.</text>
</comment>
<evidence type="ECO:0000259" key="9">
    <source>
        <dbReference type="PROSITE" id="PS51352"/>
    </source>
</evidence>
<dbReference type="PROSITE" id="PS00194">
    <property type="entry name" value="THIOREDOXIN_1"/>
    <property type="match status" value="1"/>
</dbReference>
<dbReference type="FunFam" id="3.40.30.10:FF:000001">
    <property type="entry name" value="Thioredoxin"/>
    <property type="match status" value="1"/>
</dbReference>
<feature type="disulfide bond" description="Redox-active" evidence="8">
    <location>
        <begin position="30"/>
        <end position="33"/>
    </location>
</feature>
<comment type="caution">
    <text evidence="10">The sequence shown here is derived from an EMBL/GenBank/DDBJ whole genome shotgun (WGS) entry which is preliminary data.</text>
</comment>
<evidence type="ECO:0000256" key="1">
    <source>
        <dbReference type="ARBA" id="ARBA00022448"/>
    </source>
</evidence>
<feature type="domain" description="Thioredoxin" evidence="9">
    <location>
        <begin position="1"/>
        <end position="105"/>
    </location>
</feature>
<protein>
    <recommendedName>
        <fullName evidence="5 6">Thioredoxin</fullName>
    </recommendedName>
</protein>
<dbReference type="PRINTS" id="PR00421">
    <property type="entry name" value="THIOREDOXIN"/>
</dbReference>
<feature type="active site" description="Nucleophile" evidence="7">
    <location>
        <position position="33"/>
    </location>
</feature>
<evidence type="ECO:0000256" key="2">
    <source>
        <dbReference type="ARBA" id="ARBA00022982"/>
    </source>
</evidence>
<keyword evidence="2" id="KW-0249">Electron transport</keyword>
<name>A0A261FBG0_9BIFI</name>
<dbReference type="InterPro" id="IPR017937">
    <property type="entry name" value="Thioredoxin_CS"/>
</dbReference>
<keyword evidence="3 8" id="KW-1015">Disulfide bond</keyword>
<evidence type="ECO:0000256" key="6">
    <source>
        <dbReference type="PIRNR" id="PIRNR000077"/>
    </source>
</evidence>
<organism evidence="10 11">
    <name type="scientific">Aeriscardovia aeriphila</name>
    <dbReference type="NCBI Taxonomy" id="218139"/>
    <lineage>
        <taxon>Bacteria</taxon>
        <taxon>Bacillati</taxon>
        <taxon>Actinomycetota</taxon>
        <taxon>Actinomycetes</taxon>
        <taxon>Bifidobacteriales</taxon>
        <taxon>Bifidobacteriaceae</taxon>
        <taxon>Aeriscardovia</taxon>
    </lineage>
</organism>
<sequence>MATHAVTTDTFKETTEKNDVVLVDFWATWCGPCRAFGPIFEQASENHPEAYFAKVDVDQNQDLAAAAGVQAIPTLLVLKKGKVVARNVGAVGAADLEKIISSALAA</sequence>
<dbReference type="NCBIfam" id="TIGR01068">
    <property type="entry name" value="thioredoxin"/>
    <property type="match status" value="1"/>
</dbReference>
<evidence type="ECO:0000256" key="5">
    <source>
        <dbReference type="NCBIfam" id="TIGR01068"/>
    </source>
</evidence>
<evidence type="ECO:0000256" key="7">
    <source>
        <dbReference type="PIRSR" id="PIRSR000077-1"/>
    </source>
</evidence>
<dbReference type="PROSITE" id="PS51352">
    <property type="entry name" value="THIOREDOXIN_2"/>
    <property type="match status" value="1"/>
</dbReference>
<dbReference type="PIRSF" id="PIRSF000077">
    <property type="entry name" value="Thioredoxin"/>
    <property type="match status" value="1"/>
</dbReference>
<dbReference type="PANTHER" id="PTHR46115">
    <property type="entry name" value="THIOREDOXIN-LIKE PROTEIN 1"/>
    <property type="match status" value="1"/>
</dbReference>
<dbReference type="AlphaFoldDB" id="A0A261FBG0"/>
<dbReference type="EMBL" id="MWWU01000002">
    <property type="protein sequence ID" value="OZG56491.1"/>
    <property type="molecule type" value="Genomic_DNA"/>
</dbReference>
<dbReference type="Gene3D" id="3.40.30.10">
    <property type="entry name" value="Glutaredoxin"/>
    <property type="match status" value="1"/>
</dbReference>
<gene>
    <name evidence="10" type="ORF">AEAE_0979</name>
</gene>
<dbReference type="InterPro" id="IPR013766">
    <property type="entry name" value="Thioredoxin_domain"/>
</dbReference>
<dbReference type="SUPFAM" id="SSF52833">
    <property type="entry name" value="Thioredoxin-like"/>
    <property type="match status" value="1"/>
</dbReference>
<dbReference type="Proteomes" id="UP000228976">
    <property type="component" value="Unassembled WGS sequence"/>
</dbReference>
<accession>A0A261FBG0</accession>
<evidence type="ECO:0000256" key="8">
    <source>
        <dbReference type="PIRSR" id="PIRSR000077-4"/>
    </source>
</evidence>
<evidence type="ECO:0000313" key="11">
    <source>
        <dbReference type="Proteomes" id="UP000228976"/>
    </source>
</evidence>
<dbReference type="GO" id="GO:0015035">
    <property type="term" value="F:protein-disulfide reductase activity"/>
    <property type="evidence" value="ECO:0007669"/>
    <property type="project" value="UniProtKB-UniRule"/>
</dbReference>
<dbReference type="InterPro" id="IPR036249">
    <property type="entry name" value="Thioredoxin-like_sf"/>
</dbReference>
<dbReference type="InterPro" id="IPR005746">
    <property type="entry name" value="Thioredoxin"/>
</dbReference>
<keyword evidence="11" id="KW-1185">Reference proteome</keyword>
<feature type="site" description="Contributes to redox potential value" evidence="7">
    <location>
        <position position="31"/>
    </location>
</feature>
<keyword evidence="4 8" id="KW-0676">Redox-active center</keyword>
<proteinExistence type="inferred from homology"/>
<evidence type="ECO:0000313" key="10">
    <source>
        <dbReference type="EMBL" id="OZG56491.1"/>
    </source>
</evidence>
<feature type="active site" description="Nucleophile" evidence="7">
    <location>
        <position position="30"/>
    </location>
</feature>
<evidence type="ECO:0000256" key="3">
    <source>
        <dbReference type="ARBA" id="ARBA00023157"/>
    </source>
</evidence>